<organism evidence="2 3">
    <name type="scientific">Parascardovia denticolens DSM 10105 = JCM 12538</name>
    <dbReference type="NCBI Taxonomy" id="864564"/>
    <lineage>
        <taxon>Bacteria</taxon>
        <taxon>Bacillati</taxon>
        <taxon>Actinomycetota</taxon>
        <taxon>Actinomycetes</taxon>
        <taxon>Bifidobacteriales</taxon>
        <taxon>Bifidobacteriaceae</taxon>
        <taxon>Parascardovia</taxon>
    </lineage>
</organism>
<keyword evidence="3" id="KW-1185">Reference proteome</keyword>
<evidence type="ECO:0000313" key="3">
    <source>
        <dbReference type="Proteomes" id="UP000004946"/>
    </source>
</evidence>
<evidence type="ECO:0000313" key="2">
    <source>
        <dbReference type="EMBL" id="EFT82992.1"/>
    </source>
</evidence>
<dbReference type="EMBL" id="AEON01000002">
    <property type="protein sequence ID" value="EFT82992.1"/>
    <property type="molecule type" value="Genomic_DNA"/>
</dbReference>
<dbReference type="HOGENOM" id="CLU_1833256_0_0_11"/>
<dbReference type="Proteomes" id="UP000004946">
    <property type="component" value="Chromosome"/>
</dbReference>
<accession>E6K2K4</accession>
<dbReference type="eggNOG" id="ENOG503287N">
    <property type="taxonomic scope" value="Bacteria"/>
</dbReference>
<dbReference type="AlphaFoldDB" id="E6K2K4"/>
<reference evidence="2 3" key="1">
    <citation type="submission" date="2010-12" db="EMBL/GenBank/DDBJ databases">
        <authorList>
            <person name="Muzny D."/>
            <person name="Qin X."/>
            <person name="Buhay C."/>
            <person name="Dugan-Rocha S."/>
            <person name="Ding Y."/>
            <person name="Chen G."/>
            <person name="Hawes A."/>
            <person name="Holder M."/>
            <person name="Jhangiani S."/>
            <person name="Johnson A."/>
            <person name="Khan Z."/>
            <person name="Li Z."/>
            <person name="Liu W."/>
            <person name="Liu X."/>
            <person name="Perez L."/>
            <person name="Shen H."/>
            <person name="Wang Q."/>
            <person name="Watt J."/>
            <person name="Xi L."/>
            <person name="Xin Y."/>
            <person name="Zhou J."/>
            <person name="Deng J."/>
            <person name="Jiang H."/>
            <person name="Liu Y."/>
            <person name="Qu J."/>
            <person name="Song X.-Z."/>
            <person name="Zhang L."/>
            <person name="Villasana D."/>
            <person name="Johnson A."/>
            <person name="Liu J."/>
            <person name="Liyanage D."/>
            <person name="Lorensuhewa L."/>
            <person name="Robinson T."/>
            <person name="Song A."/>
            <person name="Song B.-B."/>
            <person name="Dinh H."/>
            <person name="Thornton R."/>
            <person name="Coyle M."/>
            <person name="Francisco L."/>
            <person name="Jackson L."/>
            <person name="Javaid M."/>
            <person name="Korchina V."/>
            <person name="Kovar C."/>
            <person name="Mata R."/>
            <person name="Mathew T."/>
            <person name="Ngo R."/>
            <person name="Nguyen L."/>
            <person name="Nguyen N."/>
            <person name="Okwuonu G."/>
            <person name="Ongeri F."/>
            <person name="Pham C."/>
            <person name="Simmons D."/>
            <person name="Wilczek-Boney K."/>
            <person name="Hale W."/>
            <person name="Jakkamsetti A."/>
            <person name="Pham P."/>
            <person name="Ruth R."/>
            <person name="San Lucas F."/>
            <person name="Warren J."/>
            <person name="Zhang J."/>
            <person name="Zhao Z."/>
            <person name="Zhou C."/>
            <person name="Zhu D."/>
            <person name="Lee S."/>
            <person name="Bess C."/>
            <person name="Blankenburg K."/>
            <person name="Forbes L."/>
            <person name="Fu Q."/>
            <person name="Gubbala S."/>
            <person name="Hirani K."/>
            <person name="Jayaseelan J.C."/>
            <person name="Lara F."/>
            <person name="Munidasa M."/>
            <person name="Palculict T."/>
            <person name="Patil S."/>
            <person name="Pu L.-L."/>
            <person name="Saada N."/>
            <person name="Tang L."/>
            <person name="Weissenberger G."/>
            <person name="Zhu Y."/>
            <person name="Hemphill L."/>
            <person name="Shang Y."/>
            <person name="Youmans B."/>
            <person name="Ayvaz T."/>
            <person name="Ross M."/>
            <person name="Santibanez J."/>
            <person name="Aqrawi P."/>
            <person name="Gross S."/>
            <person name="Joshi V."/>
            <person name="Fowler G."/>
            <person name="Nazareth L."/>
            <person name="Reid J."/>
            <person name="Worley K."/>
            <person name="Petrosino J."/>
            <person name="Highlander S."/>
            <person name="Gibbs R."/>
        </authorList>
    </citation>
    <scope>NUCLEOTIDE SEQUENCE [LARGE SCALE GENOMIC DNA]</scope>
    <source>
        <strain evidence="2 3">DSM 10105</strain>
    </source>
</reference>
<name>E6K2K4_PARDN</name>
<protein>
    <submittedName>
        <fullName evidence="2">Uncharacterized protein</fullName>
    </submittedName>
</protein>
<feature type="region of interest" description="Disordered" evidence="1">
    <location>
        <begin position="122"/>
        <end position="145"/>
    </location>
</feature>
<sequence>MKEGSMDKASYERRQDEIILRKNKRIEMLERKQEENRKTQEKLEQAADLAFDQSRQEIERIRQRIYDGLLPARFEGECVEIDHAFKRFQIAYEDELNDLRRQSRDLDRQGEEAYAEYRRQLTRLQEEYMTKPDDGDEENQRINIE</sequence>
<gene>
    <name evidence="2" type="ORF">HMPREF0620_1677</name>
</gene>
<proteinExistence type="predicted"/>
<comment type="caution">
    <text evidence="2">The sequence shown here is derived from an EMBL/GenBank/DDBJ whole genome shotgun (WGS) entry which is preliminary data.</text>
</comment>
<evidence type="ECO:0000256" key="1">
    <source>
        <dbReference type="SAM" id="MobiDB-lite"/>
    </source>
</evidence>